<evidence type="ECO:0000313" key="8">
    <source>
        <dbReference type="Proteomes" id="UP001529510"/>
    </source>
</evidence>
<dbReference type="CDD" id="cd09275">
    <property type="entry name" value="RNase_HI_RT_DIRS1"/>
    <property type="match status" value="1"/>
</dbReference>
<dbReference type="CDD" id="cd03714">
    <property type="entry name" value="RT_DIRS1"/>
    <property type="match status" value="1"/>
</dbReference>
<comment type="similarity">
    <text evidence="1">Belongs to the beta type-B retroviral polymerase family. HERV class-II K(HML-2) pol subfamily.</text>
</comment>
<dbReference type="AlphaFoldDB" id="A0ABD0RQE2"/>
<organism evidence="7 8">
    <name type="scientific">Cirrhinus mrigala</name>
    <name type="common">Mrigala</name>
    <dbReference type="NCBI Taxonomy" id="683832"/>
    <lineage>
        <taxon>Eukaryota</taxon>
        <taxon>Metazoa</taxon>
        <taxon>Chordata</taxon>
        <taxon>Craniata</taxon>
        <taxon>Vertebrata</taxon>
        <taxon>Euteleostomi</taxon>
        <taxon>Actinopterygii</taxon>
        <taxon>Neopterygii</taxon>
        <taxon>Teleostei</taxon>
        <taxon>Ostariophysi</taxon>
        <taxon>Cypriniformes</taxon>
        <taxon>Cyprinidae</taxon>
        <taxon>Labeoninae</taxon>
        <taxon>Labeonini</taxon>
        <taxon>Cirrhinus</taxon>
    </lineage>
</organism>
<dbReference type="Gene3D" id="3.30.70.270">
    <property type="match status" value="1"/>
</dbReference>
<gene>
    <name evidence="7" type="ORF">M9458_003917</name>
</gene>
<keyword evidence="3" id="KW-0238">DNA-binding</keyword>
<feature type="compositionally biased region" description="Basic and acidic residues" evidence="5">
    <location>
        <begin position="555"/>
        <end position="565"/>
    </location>
</feature>
<dbReference type="InterPro" id="IPR010998">
    <property type="entry name" value="Integrase_recombinase_N"/>
</dbReference>
<evidence type="ECO:0000259" key="6">
    <source>
        <dbReference type="PROSITE" id="PS50878"/>
    </source>
</evidence>
<dbReference type="Pfam" id="PF00078">
    <property type="entry name" value="RVT_1"/>
    <property type="match status" value="1"/>
</dbReference>
<proteinExistence type="inferred from homology"/>
<dbReference type="Gene3D" id="1.10.150.130">
    <property type="match status" value="1"/>
</dbReference>
<dbReference type="GO" id="GO:0006310">
    <property type="term" value="P:DNA recombination"/>
    <property type="evidence" value="ECO:0007669"/>
    <property type="project" value="UniProtKB-KW"/>
</dbReference>
<dbReference type="EMBL" id="JAMKFB020000002">
    <property type="protein sequence ID" value="KAL0200730.1"/>
    <property type="molecule type" value="Genomic_DNA"/>
</dbReference>
<sequence length="974" mass="108123">QSCSPVYVGSLMNHVAAWRSVSAPEWVIRTITKGYRLQFATRPPRFNGILSSHTEESSAHILKDEIAALLQKGAVRVVPPHLSSQGFYSRYFLVPKKDGSLRPILDLRVLNKHLRKYNFRMLSHSSLLRSVNHTAFFTVIDLKDAFFHISIYPPHRKFLRFAYQGVCYEFTVLPFGLSLSPRTFCLVVEAGLAPLRAAGLRILTYIDDWLIIADSREEAIQNTARALAHITALGFKVNVSKSNLTPSQNVIFLGLELNSLTMRARLSQQRTLSLLNCLSLFREGARVQYRTCLRLQGLMASAVRVLPLGLLRMRAFMKWVLSLHLSPLRDLCRSVSVTRTCTAAPRHWGNVEFYSQGTPLGAIMMRKVVTTDASLTGWGATQEGRTVNGVWPNTLHSAHINYLELFTVWKALNHFLPHLQGHHVLVRCDTTAVAYINRQGGMRSSKLHALAHRLLVWSRRHFLSRSEQRRRPSVEGEPTLWGMAPPPSDSGATVEEIRSGNRRSLRLARKRPVPYVLLATGRGRPPRRGRTGPSMAQCASLRISSAIVNSAHPGQGERTEPHSHSDSTQMAQISMDGTDSSSSVCAAVATPATHRPPVSSERGDLPSPPRQGGSLGLACERANLNTLGLPPRVVATIQNARASSTRSLYNCKWRVFEQWYDERLLISYQCSLTAILSFLQDLIDGGRSFSTIKVYLAAIAACHVGFDGTTVGQHPLIRRFMKGARRSLPVIKRVIPEWDLSMVLEVLSRYPFEPLGDISLKLLSLKTALLLALASTKHVSDLHALSVHSSCMKFSISGDKVLLRPNPAFMPKCFPAFACEVIQLSAFHPPPFSSSEDKRLNALCPVRSLWVYIDRTSAFRRSDQLFISWAPPNTGNPISKQRLSHWLVEAISLAYESKGVRPPEGLRAHSTRGMAASWALFNGVSLQDICAAASWASPHTFVRYYRLDVTQTPVAHSVLGVGSSMGCTLGPSTP</sequence>
<dbReference type="InterPro" id="IPR043502">
    <property type="entry name" value="DNA/RNA_pol_sf"/>
</dbReference>
<feature type="domain" description="Reverse transcriptase" evidence="6">
    <location>
        <begin position="75"/>
        <end position="257"/>
    </location>
</feature>
<dbReference type="InterPro" id="IPR043128">
    <property type="entry name" value="Rev_trsase/Diguanyl_cyclase"/>
</dbReference>
<accession>A0ABD0RQE2</accession>
<dbReference type="PANTHER" id="PTHR35617:SF3">
    <property type="entry name" value="CORE-BINDING (CB) DOMAIN-CONTAINING PROTEIN"/>
    <property type="match status" value="1"/>
</dbReference>
<dbReference type="GO" id="GO:0004523">
    <property type="term" value="F:RNA-DNA hybrid ribonuclease activity"/>
    <property type="evidence" value="ECO:0007669"/>
    <property type="project" value="UniProtKB-EC"/>
</dbReference>
<evidence type="ECO:0000313" key="7">
    <source>
        <dbReference type="EMBL" id="KAL0200730.1"/>
    </source>
</evidence>
<dbReference type="Proteomes" id="UP001529510">
    <property type="component" value="Unassembled WGS sequence"/>
</dbReference>
<evidence type="ECO:0000256" key="3">
    <source>
        <dbReference type="ARBA" id="ARBA00023125"/>
    </source>
</evidence>
<dbReference type="InterPro" id="IPR013762">
    <property type="entry name" value="Integrase-like_cat_sf"/>
</dbReference>
<dbReference type="Gene3D" id="1.10.443.10">
    <property type="entry name" value="Intergrase catalytic core"/>
    <property type="match status" value="1"/>
</dbReference>
<dbReference type="GO" id="GO:0003677">
    <property type="term" value="F:DNA binding"/>
    <property type="evidence" value="ECO:0007669"/>
    <property type="project" value="UniProtKB-KW"/>
</dbReference>
<evidence type="ECO:0000256" key="1">
    <source>
        <dbReference type="ARBA" id="ARBA00010879"/>
    </source>
</evidence>
<feature type="region of interest" description="Disordered" evidence="5">
    <location>
        <begin position="551"/>
        <end position="614"/>
    </location>
</feature>
<feature type="non-terminal residue" evidence="7">
    <location>
        <position position="1"/>
    </location>
</feature>
<dbReference type="SUPFAM" id="SSF47823">
    <property type="entry name" value="lambda integrase-like, N-terminal domain"/>
    <property type="match status" value="1"/>
</dbReference>
<reference evidence="7 8" key="1">
    <citation type="submission" date="2024-05" db="EMBL/GenBank/DDBJ databases">
        <title>Genome sequencing and assembly of Indian major carp, Cirrhinus mrigala (Hamilton, 1822).</title>
        <authorList>
            <person name="Mohindra V."/>
            <person name="Chowdhury L.M."/>
            <person name="Lal K."/>
            <person name="Jena J.K."/>
        </authorList>
    </citation>
    <scope>NUCLEOTIDE SEQUENCE [LARGE SCALE GENOMIC DNA]</scope>
    <source>
        <strain evidence="7">CM1030</strain>
        <tissue evidence="7">Blood</tissue>
    </source>
</reference>
<comment type="caution">
    <text evidence="7">The sequence shown here is derived from an EMBL/GenBank/DDBJ whole genome shotgun (WGS) entry which is preliminary data.</text>
</comment>
<feature type="compositionally biased region" description="Polar residues" evidence="5">
    <location>
        <begin position="566"/>
        <end position="584"/>
    </location>
</feature>
<keyword evidence="8" id="KW-1185">Reference proteome</keyword>
<dbReference type="InterPro" id="IPR000477">
    <property type="entry name" value="RT_dom"/>
</dbReference>
<protein>
    <recommendedName>
        <fullName evidence="2">ribonuclease H</fullName>
        <ecNumber evidence="2">3.1.26.4</ecNumber>
    </recommendedName>
</protein>
<evidence type="ECO:0000256" key="4">
    <source>
        <dbReference type="ARBA" id="ARBA00023172"/>
    </source>
</evidence>
<dbReference type="SUPFAM" id="SSF56349">
    <property type="entry name" value="DNA breaking-rejoining enzymes"/>
    <property type="match status" value="1"/>
</dbReference>
<name>A0ABD0RQE2_CIRMR</name>
<dbReference type="PANTHER" id="PTHR35617">
    <property type="entry name" value="PHAGE_INTEGRASE DOMAIN-CONTAINING PROTEIN"/>
    <property type="match status" value="1"/>
</dbReference>
<keyword evidence="4" id="KW-0233">DNA recombination</keyword>
<feature type="region of interest" description="Disordered" evidence="5">
    <location>
        <begin position="466"/>
        <end position="502"/>
    </location>
</feature>
<dbReference type="PROSITE" id="PS50878">
    <property type="entry name" value="RT_POL"/>
    <property type="match status" value="1"/>
</dbReference>
<dbReference type="InterPro" id="IPR011010">
    <property type="entry name" value="DNA_brk_join_enz"/>
</dbReference>
<evidence type="ECO:0000256" key="5">
    <source>
        <dbReference type="SAM" id="MobiDB-lite"/>
    </source>
</evidence>
<dbReference type="Gene3D" id="3.10.10.10">
    <property type="entry name" value="HIV Type 1 Reverse Transcriptase, subunit A, domain 1"/>
    <property type="match status" value="1"/>
</dbReference>
<dbReference type="SUPFAM" id="SSF56672">
    <property type="entry name" value="DNA/RNA polymerases"/>
    <property type="match status" value="1"/>
</dbReference>
<dbReference type="EC" id="3.1.26.4" evidence="2"/>
<evidence type="ECO:0000256" key="2">
    <source>
        <dbReference type="ARBA" id="ARBA00012180"/>
    </source>
</evidence>